<dbReference type="InterPro" id="IPR000911">
    <property type="entry name" value="Ribosomal_uL11"/>
</dbReference>
<dbReference type="InterPro" id="IPR020783">
    <property type="entry name" value="Ribosomal_uL11_C"/>
</dbReference>
<dbReference type="InterPro" id="IPR006519">
    <property type="entry name" value="Ribosomal_uL11_bac-typ"/>
</dbReference>
<dbReference type="SUPFAM" id="SSF46906">
    <property type="entry name" value="Ribosomal protein L11, C-terminal domain"/>
    <property type="match status" value="1"/>
</dbReference>
<dbReference type="Gene3D" id="1.10.10.250">
    <property type="entry name" value="Ribosomal protein L11, C-terminal domain"/>
    <property type="match status" value="1"/>
</dbReference>
<sequence>MAKVKQVTGQAKFQVTGGQATPAPPVGTSLGKFGINLGQFVSQFNERTREFMGIPIPVVVTVYNDRSFEFITKSPPASALLKMAAGCAKGAGVPNKDKVGKVTKAQILEIVKKKEDVLNSMDPERAGRMIEGTARSMGIVVEG</sequence>
<keyword evidence="6 7" id="KW-0687">Ribonucleoprotein</keyword>
<feature type="domain" description="Large ribosomal subunit protein uL11 N-terminal" evidence="11">
    <location>
        <begin position="12"/>
        <end position="68"/>
    </location>
</feature>
<evidence type="ECO:0000256" key="6">
    <source>
        <dbReference type="ARBA" id="ARBA00023274"/>
    </source>
</evidence>
<dbReference type="PANTHER" id="PTHR11661:SF1">
    <property type="entry name" value="LARGE RIBOSOMAL SUBUNIT PROTEIN UL11M"/>
    <property type="match status" value="1"/>
</dbReference>
<dbReference type="PROSITE" id="PS00359">
    <property type="entry name" value="RIBOSOMAL_L11"/>
    <property type="match status" value="1"/>
</dbReference>
<gene>
    <name evidence="7 12" type="primary">rplK</name>
    <name evidence="12" type="ORF">ETAA8_56450</name>
</gene>
<keyword evidence="13" id="KW-1185">Reference proteome</keyword>
<dbReference type="GO" id="GO:0070180">
    <property type="term" value="F:large ribosomal subunit rRNA binding"/>
    <property type="evidence" value="ECO:0007669"/>
    <property type="project" value="UniProtKB-UniRule"/>
</dbReference>
<proteinExistence type="inferred from homology"/>
<dbReference type="RefSeq" id="WP_145096073.1">
    <property type="nucleotide sequence ID" value="NZ_CP036274.1"/>
</dbReference>
<evidence type="ECO:0000313" key="12">
    <source>
        <dbReference type="EMBL" id="QDU30500.1"/>
    </source>
</evidence>
<reference evidence="12 13" key="1">
    <citation type="submission" date="2019-02" db="EMBL/GenBank/DDBJ databases">
        <title>Deep-cultivation of Planctomycetes and their phenomic and genomic characterization uncovers novel biology.</title>
        <authorList>
            <person name="Wiegand S."/>
            <person name="Jogler M."/>
            <person name="Boedeker C."/>
            <person name="Pinto D."/>
            <person name="Vollmers J."/>
            <person name="Rivas-Marin E."/>
            <person name="Kohn T."/>
            <person name="Peeters S.H."/>
            <person name="Heuer A."/>
            <person name="Rast P."/>
            <person name="Oberbeckmann S."/>
            <person name="Bunk B."/>
            <person name="Jeske O."/>
            <person name="Meyerdierks A."/>
            <person name="Storesund J.E."/>
            <person name="Kallscheuer N."/>
            <person name="Luecker S."/>
            <person name="Lage O.M."/>
            <person name="Pohl T."/>
            <person name="Merkel B.J."/>
            <person name="Hornburger P."/>
            <person name="Mueller R.-W."/>
            <person name="Bruemmer F."/>
            <person name="Labrenz M."/>
            <person name="Spormann A.M."/>
            <person name="Op den Camp H."/>
            <person name="Overmann J."/>
            <person name="Amann R."/>
            <person name="Jetten M.S.M."/>
            <person name="Mascher T."/>
            <person name="Medema M.H."/>
            <person name="Devos D.P."/>
            <person name="Kaster A.-K."/>
            <person name="Ovreas L."/>
            <person name="Rohde M."/>
            <person name="Galperin M.Y."/>
            <person name="Jogler C."/>
        </authorList>
    </citation>
    <scope>NUCLEOTIDE SEQUENCE [LARGE SCALE GENOMIC DNA]</scope>
    <source>
        <strain evidence="12 13">ETA_A8</strain>
    </source>
</reference>
<dbReference type="HAMAP" id="MF_00736">
    <property type="entry name" value="Ribosomal_uL11"/>
    <property type="match status" value="1"/>
</dbReference>
<evidence type="ECO:0000256" key="5">
    <source>
        <dbReference type="ARBA" id="ARBA00022980"/>
    </source>
</evidence>
<dbReference type="EMBL" id="CP036274">
    <property type="protein sequence ID" value="QDU30500.1"/>
    <property type="molecule type" value="Genomic_DNA"/>
</dbReference>
<accession>A0A517YJV1</accession>
<evidence type="ECO:0000313" key="13">
    <source>
        <dbReference type="Proteomes" id="UP000315017"/>
    </source>
</evidence>
<feature type="domain" description="Large ribosomal subunit protein uL11 C-terminal" evidence="10">
    <location>
        <begin position="73"/>
        <end position="141"/>
    </location>
</feature>
<dbReference type="Proteomes" id="UP000315017">
    <property type="component" value="Chromosome"/>
</dbReference>
<dbReference type="NCBIfam" id="TIGR01632">
    <property type="entry name" value="L11_bact"/>
    <property type="match status" value="1"/>
</dbReference>
<dbReference type="SUPFAM" id="SSF54747">
    <property type="entry name" value="Ribosomal L11/L12e N-terminal domain"/>
    <property type="match status" value="1"/>
</dbReference>
<evidence type="ECO:0000256" key="2">
    <source>
        <dbReference type="ARBA" id="ARBA00022481"/>
    </source>
</evidence>
<evidence type="ECO:0000256" key="4">
    <source>
        <dbReference type="ARBA" id="ARBA00022884"/>
    </source>
</evidence>
<dbReference type="CDD" id="cd00349">
    <property type="entry name" value="Ribosomal_L11"/>
    <property type="match status" value="1"/>
</dbReference>
<dbReference type="GO" id="GO:0022625">
    <property type="term" value="C:cytosolic large ribosomal subunit"/>
    <property type="evidence" value="ECO:0007669"/>
    <property type="project" value="TreeGrafter"/>
</dbReference>
<dbReference type="PANTHER" id="PTHR11661">
    <property type="entry name" value="60S RIBOSOMAL PROTEIN L12"/>
    <property type="match status" value="1"/>
</dbReference>
<protein>
    <recommendedName>
        <fullName evidence="7">Large ribosomal subunit protein uL11</fullName>
    </recommendedName>
</protein>
<keyword evidence="3 7" id="KW-0699">rRNA-binding</keyword>
<comment type="subunit">
    <text evidence="7">Part of the ribosomal stalk of the 50S ribosomal subunit. Interacts with L10 and the large rRNA to form the base of the stalk. L10 forms an elongated spine to which L12 dimers bind in a sequential fashion forming a multimeric L10(L12)X complex.</text>
</comment>
<evidence type="ECO:0000259" key="11">
    <source>
        <dbReference type="Pfam" id="PF03946"/>
    </source>
</evidence>
<comment type="PTM">
    <text evidence="7 9">One or more lysine residues are methylated.</text>
</comment>
<dbReference type="InterPro" id="IPR020785">
    <property type="entry name" value="Ribosomal_uL11_CS"/>
</dbReference>
<evidence type="ECO:0000256" key="7">
    <source>
        <dbReference type="HAMAP-Rule" id="MF_00736"/>
    </source>
</evidence>
<name>A0A517YJV1_9BACT</name>
<evidence type="ECO:0000256" key="1">
    <source>
        <dbReference type="ARBA" id="ARBA00010537"/>
    </source>
</evidence>
<keyword evidence="4 7" id="KW-0694">RNA-binding</keyword>
<dbReference type="AlphaFoldDB" id="A0A517YJV1"/>
<dbReference type="KEGG" id="aagg:ETAA8_56450"/>
<evidence type="ECO:0000256" key="3">
    <source>
        <dbReference type="ARBA" id="ARBA00022730"/>
    </source>
</evidence>
<dbReference type="GO" id="GO:0003735">
    <property type="term" value="F:structural constituent of ribosome"/>
    <property type="evidence" value="ECO:0007669"/>
    <property type="project" value="InterPro"/>
</dbReference>
<comment type="function">
    <text evidence="7 9">Forms part of the ribosomal stalk which helps the ribosome interact with GTP-bound translation factors.</text>
</comment>
<dbReference type="Pfam" id="PF00298">
    <property type="entry name" value="Ribosomal_L11"/>
    <property type="match status" value="1"/>
</dbReference>
<keyword evidence="2 7" id="KW-0488">Methylation</keyword>
<keyword evidence="5 7" id="KW-0689">Ribosomal protein</keyword>
<evidence type="ECO:0000256" key="8">
    <source>
        <dbReference type="RuleBase" id="RU003978"/>
    </source>
</evidence>
<dbReference type="GO" id="GO:0006412">
    <property type="term" value="P:translation"/>
    <property type="evidence" value="ECO:0007669"/>
    <property type="project" value="UniProtKB-UniRule"/>
</dbReference>
<dbReference type="InterPro" id="IPR020784">
    <property type="entry name" value="Ribosomal_uL11_N"/>
</dbReference>
<dbReference type="InterPro" id="IPR036769">
    <property type="entry name" value="Ribosomal_uL11_C_sf"/>
</dbReference>
<dbReference type="Gene3D" id="3.30.1550.10">
    <property type="entry name" value="Ribosomal protein L11/L12, N-terminal domain"/>
    <property type="match status" value="1"/>
</dbReference>
<dbReference type="SMART" id="SM00649">
    <property type="entry name" value="RL11"/>
    <property type="match status" value="1"/>
</dbReference>
<comment type="similarity">
    <text evidence="1 7 8">Belongs to the universal ribosomal protein uL11 family.</text>
</comment>
<dbReference type="OrthoDB" id="9802408at2"/>
<dbReference type="FunFam" id="3.30.1550.10:FF:000006">
    <property type="entry name" value="50S ribosomal protein L11"/>
    <property type="match status" value="1"/>
</dbReference>
<organism evidence="12 13">
    <name type="scientific">Anatilimnocola aggregata</name>
    <dbReference type="NCBI Taxonomy" id="2528021"/>
    <lineage>
        <taxon>Bacteria</taxon>
        <taxon>Pseudomonadati</taxon>
        <taxon>Planctomycetota</taxon>
        <taxon>Planctomycetia</taxon>
        <taxon>Pirellulales</taxon>
        <taxon>Pirellulaceae</taxon>
        <taxon>Anatilimnocola</taxon>
    </lineage>
</organism>
<dbReference type="InterPro" id="IPR036796">
    <property type="entry name" value="Ribosomal_uL11_N_sf"/>
</dbReference>
<evidence type="ECO:0000256" key="9">
    <source>
        <dbReference type="RuleBase" id="RU003979"/>
    </source>
</evidence>
<dbReference type="Pfam" id="PF03946">
    <property type="entry name" value="Ribosomal_L11_N"/>
    <property type="match status" value="1"/>
</dbReference>
<evidence type="ECO:0000259" key="10">
    <source>
        <dbReference type="Pfam" id="PF00298"/>
    </source>
</evidence>